<feature type="domain" description="QRICH1-like" evidence="1">
    <location>
        <begin position="74"/>
        <end position="137"/>
    </location>
</feature>
<dbReference type="AlphaFoldDB" id="A0A6J8EVB2"/>
<evidence type="ECO:0000313" key="2">
    <source>
        <dbReference type="EMBL" id="CAC5424390.1"/>
    </source>
</evidence>
<dbReference type="Proteomes" id="UP000507470">
    <property type="component" value="Unassembled WGS sequence"/>
</dbReference>
<organism evidence="2 3">
    <name type="scientific">Mytilus coruscus</name>
    <name type="common">Sea mussel</name>
    <dbReference type="NCBI Taxonomy" id="42192"/>
    <lineage>
        <taxon>Eukaryota</taxon>
        <taxon>Metazoa</taxon>
        <taxon>Spiralia</taxon>
        <taxon>Lophotrochozoa</taxon>
        <taxon>Mollusca</taxon>
        <taxon>Bivalvia</taxon>
        <taxon>Autobranchia</taxon>
        <taxon>Pteriomorphia</taxon>
        <taxon>Mytilida</taxon>
        <taxon>Mytiloidea</taxon>
        <taxon>Mytilidae</taxon>
        <taxon>Mytilinae</taxon>
        <taxon>Mytilus</taxon>
    </lineage>
</organism>
<evidence type="ECO:0000313" key="3">
    <source>
        <dbReference type="Proteomes" id="UP000507470"/>
    </source>
</evidence>
<protein>
    <recommendedName>
        <fullName evidence="1">QRICH1-like domain-containing protein</fullName>
    </recommendedName>
</protein>
<dbReference type="EMBL" id="CACVKT020010008">
    <property type="protein sequence ID" value="CAC5424390.1"/>
    <property type="molecule type" value="Genomic_DNA"/>
</dbReference>
<keyword evidence="3" id="KW-1185">Reference proteome</keyword>
<accession>A0A6J8EVB2</accession>
<dbReference type="Pfam" id="PF25561">
    <property type="entry name" value="QRICH1"/>
    <property type="match status" value="1"/>
</dbReference>
<evidence type="ECO:0000259" key="1">
    <source>
        <dbReference type="Pfam" id="PF25561"/>
    </source>
</evidence>
<dbReference type="InterPro" id="IPR057926">
    <property type="entry name" value="QRICH1_dom"/>
</dbReference>
<dbReference type="OrthoDB" id="6156906at2759"/>
<sequence length="228" mass="26100">MDDIDLIESDPIFLTQNSYSEVNEENDILSSFDLKPIENDLKITRYQFRHGQLETATSLQNKIEESVPKNSNCLFSLEHFIAEAKQKDGGKYPSHSIYDLISSIQGYIRHRKSSSINNFTDPEFLRAGQVLDTIMKERATEGLGSNTRKQTGVISRDEDTDSPQQLLDTLRYWCGFHFVLREGNGHRRIRLNLNPQITDPFEDKDAKLRYLLYKEGVSKANAGGLKHS</sequence>
<gene>
    <name evidence="2" type="ORF">MCOR_56307</name>
</gene>
<reference evidence="2 3" key="1">
    <citation type="submission" date="2020-06" db="EMBL/GenBank/DDBJ databases">
        <authorList>
            <person name="Li R."/>
            <person name="Bekaert M."/>
        </authorList>
    </citation>
    <scope>NUCLEOTIDE SEQUENCE [LARGE SCALE GENOMIC DNA]</scope>
    <source>
        <strain evidence="3">wild</strain>
    </source>
</reference>
<proteinExistence type="predicted"/>
<name>A0A6J8EVB2_MYTCO</name>